<dbReference type="SUPFAM" id="SSF55729">
    <property type="entry name" value="Acyl-CoA N-acyltransferases (Nat)"/>
    <property type="match status" value="1"/>
</dbReference>
<organism evidence="2 4">
    <name type="scientific">Enterococcus gilvus ATCC BAA-350</name>
    <dbReference type="NCBI Taxonomy" id="1158614"/>
    <lineage>
        <taxon>Bacteria</taxon>
        <taxon>Bacillati</taxon>
        <taxon>Bacillota</taxon>
        <taxon>Bacilli</taxon>
        <taxon>Lactobacillales</taxon>
        <taxon>Enterococcaceae</taxon>
        <taxon>Enterococcus</taxon>
    </lineage>
</organism>
<dbReference type="PROSITE" id="PS51186">
    <property type="entry name" value="GNAT"/>
    <property type="match status" value="1"/>
</dbReference>
<dbReference type="AlphaFoldDB" id="R2XWL8"/>
<dbReference type="RefSeq" id="WP_010781561.1">
    <property type="nucleotide sequence ID" value="NZ_ASWH01000001.1"/>
</dbReference>
<dbReference type="GO" id="GO:0016747">
    <property type="term" value="F:acyltransferase activity, transferring groups other than amino-acyl groups"/>
    <property type="evidence" value="ECO:0007669"/>
    <property type="project" value="InterPro"/>
</dbReference>
<feature type="domain" description="N-acetyltransferase" evidence="1">
    <location>
        <begin position="3"/>
        <end position="142"/>
    </location>
</feature>
<dbReference type="Gene3D" id="3.40.630.30">
    <property type="match status" value="1"/>
</dbReference>
<dbReference type="Proteomes" id="UP000014160">
    <property type="component" value="Unassembled WGS sequence"/>
</dbReference>
<evidence type="ECO:0000313" key="4">
    <source>
        <dbReference type="Proteomes" id="UP000013750"/>
    </source>
</evidence>
<dbReference type="EMBL" id="AJDQ01000010">
    <property type="protein sequence ID" value="EOI54377.1"/>
    <property type="molecule type" value="Genomic_DNA"/>
</dbReference>
<evidence type="ECO:0000313" key="5">
    <source>
        <dbReference type="Proteomes" id="UP000014160"/>
    </source>
</evidence>
<gene>
    <name evidence="3" type="ORF">I592_00758</name>
    <name evidence="2" type="ORF">UKC_03203</name>
</gene>
<dbReference type="eggNOG" id="COG2153">
    <property type="taxonomic scope" value="Bacteria"/>
</dbReference>
<evidence type="ECO:0000259" key="1">
    <source>
        <dbReference type="PROSITE" id="PS51186"/>
    </source>
</evidence>
<name>R2XWL8_9ENTE</name>
<dbReference type="Pfam" id="PF13673">
    <property type="entry name" value="Acetyltransf_10"/>
    <property type="match status" value="1"/>
</dbReference>
<dbReference type="CDD" id="cd04301">
    <property type="entry name" value="NAT_SF"/>
    <property type="match status" value="1"/>
</dbReference>
<proteinExistence type="predicted"/>
<protein>
    <recommendedName>
        <fullName evidence="1">N-acetyltransferase domain-containing protein</fullName>
    </recommendedName>
</protein>
<comment type="caution">
    <text evidence="2">The sequence shown here is derived from an EMBL/GenBank/DDBJ whole genome shotgun (WGS) entry which is preliminary data.</text>
</comment>
<sequence length="145" mass="16780">MIKTTNELTPQELLTILEARTAVFVVEQQCPYQEVDEADRSAVHVCIEKEGELQAYARILAEGERIHFGRVLVVKKFRRQQLGRKLVAKTMKEIEKRYPDQPVSISAQAHLSDFYGSFGFKETSEEYLEDGIPHVEMLWQKSENH</sequence>
<keyword evidence="5" id="KW-1185">Reference proteome</keyword>
<dbReference type="OrthoDB" id="9796171at2"/>
<dbReference type="InterPro" id="IPR000182">
    <property type="entry name" value="GNAT_dom"/>
</dbReference>
<evidence type="ECO:0000313" key="2">
    <source>
        <dbReference type="EMBL" id="EOI54377.1"/>
    </source>
</evidence>
<dbReference type="PATRIC" id="fig|1158614.3.peg.3194"/>
<accession>R2XWL8</accession>
<reference evidence="2 4" key="1">
    <citation type="submission" date="2013-02" db="EMBL/GenBank/DDBJ databases">
        <title>The Genome Sequence of Enterococcus gilvus ATCC BAA-350.</title>
        <authorList>
            <consortium name="The Broad Institute Genome Sequencing Platform"/>
            <consortium name="The Broad Institute Genome Sequencing Center for Infectious Disease"/>
            <person name="Earl A.M."/>
            <person name="Gilmore M.S."/>
            <person name="Lebreton F."/>
            <person name="Walker B."/>
            <person name="Young S.K."/>
            <person name="Zeng Q."/>
            <person name="Gargeya S."/>
            <person name="Fitzgerald M."/>
            <person name="Haas B."/>
            <person name="Abouelleil A."/>
            <person name="Alvarado L."/>
            <person name="Arachchi H.M."/>
            <person name="Berlin A.M."/>
            <person name="Chapman S.B."/>
            <person name="Dewar J."/>
            <person name="Goldberg J."/>
            <person name="Griggs A."/>
            <person name="Gujja S."/>
            <person name="Hansen M."/>
            <person name="Howarth C."/>
            <person name="Imamovic A."/>
            <person name="Larimer J."/>
            <person name="McCowan C."/>
            <person name="Murphy C."/>
            <person name="Neiman D."/>
            <person name="Pearson M."/>
            <person name="Priest M."/>
            <person name="Roberts A."/>
            <person name="Saif S."/>
            <person name="Shea T."/>
            <person name="Sisk P."/>
            <person name="Sykes S."/>
            <person name="Wortman J."/>
            <person name="Nusbaum C."/>
            <person name="Birren B."/>
        </authorList>
    </citation>
    <scope>NUCLEOTIDE SEQUENCE [LARGE SCALE GENOMIC DNA]</scope>
    <source>
        <strain evidence="2 4">ATCC BAA-350</strain>
    </source>
</reference>
<dbReference type="EMBL" id="ASWH01000001">
    <property type="protein sequence ID" value="EOW81463.1"/>
    <property type="molecule type" value="Genomic_DNA"/>
</dbReference>
<dbReference type="InterPro" id="IPR016181">
    <property type="entry name" value="Acyl_CoA_acyltransferase"/>
</dbReference>
<dbReference type="Proteomes" id="UP000013750">
    <property type="component" value="Unassembled WGS sequence"/>
</dbReference>
<evidence type="ECO:0000313" key="3">
    <source>
        <dbReference type="EMBL" id="EOW81463.1"/>
    </source>
</evidence>
<reference evidence="3 5" key="2">
    <citation type="submission" date="2013-03" db="EMBL/GenBank/DDBJ databases">
        <title>The Genome Sequence of Enterococcus gilvus ATCC BAA-350 (PacBio/Illumina hybrid assembly).</title>
        <authorList>
            <consortium name="The Broad Institute Genomics Platform"/>
            <consortium name="The Broad Institute Genome Sequencing Center for Infectious Disease"/>
            <person name="Earl A."/>
            <person name="Russ C."/>
            <person name="Gilmore M."/>
            <person name="Surin D."/>
            <person name="Walker B."/>
            <person name="Young S."/>
            <person name="Zeng Q."/>
            <person name="Gargeya S."/>
            <person name="Fitzgerald M."/>
            <person name="Haas B."/>
            <person name="Abouelleil A."/>
            <person name="Allen A.W."/>
            <person name="Alvarado L."/>
            <person name="Arachchi H.M."/>
            <person name="Berlin A.M."/>
            <person name="Chapman S.B."/>
            <person name="Gainer-Dewar J."/>
            <person name="Goldberg J."/>
            <person name="Griggs A."/>
            <person name="Gujja S."/>
            <person name="Hansen M."/>
            <person name="Howarth C."/>
            <person name="Imamovic A."/>
            <person name="Ireland A."/>
            <person name="Larimer J."/>
            <person name="McCowan C."/>
            <person name="Murphy C."/>
            <person name="Pearson M."/>
            <person name="Poon T.W."/>
            <person name="Priest M."/>
            <person name="Roberts A."/>
            <person name="Saif S."/>
            <person name="Shea T."/>
            <person name="Sisk P."/>
            <person name="Sykes S."/>
            <person name="Wortman J."/>
            <person name="Nusbaum C."/>
            <person name="Birren B."/>
        </authorList>
    </citation>
    <scope>NUCLEOTIDE SEQUENCE [LARGE SCALE GENOMIC DNA]</scope>
    <source>
        <strain evidence="3 5">ATCC BAA-350</strain>
    </source>
</reference>
<dbReference type="HOGENOM" id="CLU_056607_3_1_9"/>